<dbReference type="AlphaFoldDB" id="A0A7J0H194"/>
<feature type="compositionally biased region" description="Basic residues" evidence="1">
    <location>
        <begin position="86"/>
        <end position="104"/>
    </location>
</feature>
<reference evidence="2 3" key="1">
    <citation type="submission" date="2019-07" db="EMBL/GenBank/DDBJ databases">
        <title>De Novo Assembly of kiwifruit Actinidia rufa.</title>
        <authorList>
            <person name="Sugita-Konishi S."/>
            <person name="Sato K."/>
            <person name="Mori E."/>
            <person name="Abe Y."/>
            <person name="Kisaki G."/>
            <person name="Hamano K."/>
            <person name="Suezawa K."/>
            <person name="Otani M."/>
            <person name="Fukuda T."/>
            <person name="Manabe T."/>
            <person name="Gomi K."/>
            <person name="Tabuchi M."/>
            <person name="Akimitsu K."/>
            <person name="Kataoka I."/>
        </authorList>
    </citation>
    <scope>NUCLEOTIDE SEQUENCE [LARGE SCALE GENOMIC DNA]</scope>
    <source>
        <strain evidence="3">cv. Fuchu</strain>
    </source>
</reference>
<keyword evidence="3" id="KW-1185">Reference proteome</keyword>
<gene>
    <name evidence="2" type="ORF">Acr_26g0000480</name>
</gene>
<feature type="compositionally biased region" description="Basic and acidic residues" evidence="1">
    <location>
        <begin position="114"/>
        <end position="134"/>
    </location>
</feature>
<dbReference type="Proteomes" id="UP000585474">
    <property type="component" value="Unassembled WGS sequence"/>
</dbReference>
<evidence type="ECO:0000256" key="1">
    <source>
        <dbReference type="SAM" id="MobiDB-lite"/>
    </source>
</evidence>
<proteinExistence type="predicted"/>
<dbReference type="PANTHER" id="PTHR34222">
    <property type="entry name" value="GAG_PRE-INTEGRS DOMAIN-CONTAINING PROTEIN"/>
    <property type="match status" value="1"/>
</dbReference>
<protein>
    <submittedName>
        <fullName evidence="2">Uncharacterized protein</fullName>
    </submittedName>
</protein>
<dbReference type="PANTHER" id="PTHR34222:SF37">
    <property type="entry name" value="RETROTRANSPOSON GAG DOMAIN-CONTAINING PROTEIN"/>
    <property type="match status" value="1"/>
</dbReference>
<feature type="compositionally biased region" description="Low complexity" evidence="1">
    <location>
        <begin position="152"/>
        <end position="164"/>
    </location>
</feature>
<organism evidence="2 3">
    <name type="scientific">Actinidia rufa</name>
    <dbReference type="NCBI Taxonomy" id="165716"/>
    <lineage>
        <taxon>Eukaryota</taxon>
        <taxon>Viridiplantae</taxon>
        <taxon>Streptophyta</taxon>
        <taxon>Embryophyta</taxon>
        <taxon>Tracheophyta</taxon>
        <taxon>Spermatophyta</taxon>
        <taxon>Magnoliopsida</taxon>
        <taxon>eudicotyledons</taxon>
        <taxon>Gunneridae</taxon>
        <taxon>Pentapetalae</taxon>
        <taxon>asterids</taxon>
        <taxon>Ericales</taxon>
        <taxon>Actinidiaceae</taxon>
        <taxon>Actinidia</taxon>
    </lineage>
</organism>
<sequence>MLDQHHQSVAEYFTELSGVWQEFDFYQEFQVICTADGASWLERLEKERAYDFLAGLDVEYDQIRVCNYCQNIGHIRNFCWKLHGRHPRGRGSGHSGRGRGRGKHRQEEEIFSGEGEKLVYDHGEGTGDRRKEMSGEEPISPKRATRDISVPDSLADSSGNDSSSIEPPLINYVDFPITLRKAFVEYRSLVGTLPYLEATIHKATTLLAVLDDRSVVPLSFRMEG</sequence>
<dbReference type="OrthoDB" id="1725534at2759"/>
<feature type="region of interest" description="Disordered" evidence="1">
    <location>
        <begin position="86"/>
        <end position="165"/>
    </location>
</feature>
<name>A0A7J0H194_9ERIC</name>
<accession>A0A7J0H194</accession>
<comment type="caution">
    <text evidence="2">The sequence shown here is derived from an EMBL/GenBank/DDBJ whole genome shotgun (WGS) entry which is preliminary data.</text>
</comment>
<dbReference type="EMBL" id="BJWL01000026">
    <property type="protein sequence ID" value="GFZ16778.1"/>
    <property type="molecule type" value="Genomic_DNA"/>
</dbReference>
<evidence type="ECO:0000313" key="2">
    <source>
        <dbReference type="EMBL" id="GFZ16778.1"/>
    </source>
</evidence>
<evidence type="ECO:0000313" key="3">
    <source>
        <dbReference type="Proteomes" id="UP000585474"/>
    </source>
</evidence>